<reference evidence="2 3" key="1">
    <citation type="submission" date="2018-03" db="EMBL/GenBank/DDBJ databases">
        <authorList>
            <person name="Fogelqvist J."/>
        </authorList>
    </citation>
    <scope>NUCLEOTIDE SEQUENCE [LARGE SCALE GENOMIC DNA]</scope>
</reference>
<sequence>MRRYREYLKRTAAAGADAPPREPCRPVQPQQPSPAQPAAAPPKRQRRRCRGHWSTDTADVQPDADKGECADLLLADVLPHRGQPCRFRYDRDLAQGPARLPWWALSDLEPQSGFRYAPLLSATTSPTEPGFVPSGLVSSPANKAIRPVAASPIREPAGQQEPRHEAERPPIEVIDLCESSDDDGMKAPATTTVALARCPGCDIEFPAEASPEQRNQHLAACLAGIMFGNT</sequence>
<proteinExistence type="predicted"/>
<protein>
    <submittedName>
        <fullName evidence="2">Uncharacterized protein</fullName>
    </submittedName>
</protein>
<dbReference type="EMBL" id="OVEO01000008">
    <property type="protein sequence ID" value="SPQ98017.1"/>
    <property type="molecule type" value="Genomic_DNA"/>
</dbReference>
<dbReference type="AlphaFoldDB" id="A0A3P3YCX5"/>
<keyword evidence="2" id="KW-0496">Mitochondrion</keyword>
<evidence type="ECO:0000256" key="1">
    <source>
        <dbReference type="SAM" id="MobiDB-lite"/>
    </source>
</evidence>
<accession>A0A3P3YCX5</accession>
<evidence type="ECO:0000313" key="2">
    <source>
        <dbReference type="EMBL" id="SPQ98017.1"/>
    </source>
</evidence>
<feature type="region of interest" description="Disordered" evidence="1">
    <location>
        <begin position="1"/>
        <end position="64"/>
    </location>
</feature>
<dbReference type="Proteomes" id="UP000290189">
    <property type="component" value="Unassembled WGS sequence"/>
</dbReference>
<gene>
    <name evidence="2" type="ORF">PLBR_LOCUS5232</name>
</gene>
<geneLocation type="mitochondrion" evidence="2"/>
<evidence type="ECO:0000313" key="3">
    <source>
        <dbReference type="Proteomes" id="UP000290189"/>
    </source>
</evidence>
<organism evidence="2 3">
    <name type="scientific">Plasmodiophora brassicae</name>
    <name type="common">Clubroot disease agent</name>
    <dbReference type="NCBI Taxonomy" id="37360"/>
    <lineage>
        <taxon>Eukaryota</taxon>
        <taxon>Sar</taxon>
        <taxon>Rhizaria</taxon>
        <taxon>Endomyxa</taxon>
        <taxon>Phytomyxea</taxon>
        <taxon>Plasmodiophorida</taxon>
        <taxon>Plasmodiophoridae</taxon>
        <taxon>Plasmodiophora</taxon>
    </lineage>
</organism>
<name>A0A3P3YCX5_PLABS</name>